<feature type="compositionally biased region" description="Polar residues" evidence="1">
    <location>
        <begin position="135"/>
        <end position="144"/>
    </location>
</feature>
<proteinExistence type="predicted"/>
<dbReference type="Proteomes" id="UP001054252">
    <property type="component" value="Unassembled WGS sequence"/>
</dbReference>
<evidence type="ECO:0008006" key="4">
    <source>
        <dbReference type="Google" id="ProtNLM"/>
    </source>
</evidence>
<gene>
    <name evidence="2" type="ORF">SLEP1_g24838</name>
</gene>
<name>A0AAV5JN58_9ROSI</name>
<dbReference type="Pfam" id="PF05623">
    <property type="entry name" value="DUF789"/>
    <property type="match status" value="1"/>
</dbReference>
<dbReference type="PANTHER" id="PTHR31343">
    <property type="entry name" value="T15D22.8"/>
    <property type="match status" value="1"/>
</dbReference>
<dbReference type="PANTHER" id="PTHR31343:SF29">
    <property type="entry name" value="DUF789 DOMAIN-CONTAINING PROTEIN"/>
    <property type="match status" value="1"/>
</dbReference>
<evidence type="ECO:0000256" key="1">
    <source>
        <dbReference type="SAM" id="MobiDB-lite"/>
    </source>
</evidence>
<keyword evidence="3" id="KW-1185">Reference proteome</keyword>
<sequence>MYSTVGNLNRFLDSVSPNPPSQHLRKSCVHDPNSLWEPLSKDVVEYYNLGDLWNCYEEWSAYGVGTNVVLDNGDRVTQYYVPYLSAIQIYTNKFVAASRIPRQDNDAVEFESDSWSDDSMSDKLSRSLSNNSSRTWDATSDDSNSYQDGLWPLKDKFGYRYLQYFEMSSPYWRVPLVDKITELSQHYPKLMALRSVDLAPASWMAVAWYPIYHIPSKQNEKDLSACFLTYHTLSSSFLDSDIEYSNNNSREESSYSKEVKEKETSAVKISLSPFGLATYKMQGDLWAKTGTFEHENMENLNSAASSWLKQLEIEHHDFNFFKFHTAV</sequence>
<evidence type="ECO:0000313" key="3">
    <source>
        <dbReference type="Proteomes" id="UP001054252"/>
    </source>
</evidence>
<protein>
    <recommendedName>
        <fullName evidence="4">Plant/F9H3-4 protein</fullName>
    </recommendedName>
</protein>
<reference evidence="2 3" key="1">
    <citation type="journal article" date="2021" name="Commun. Biol.">
        <title>The genome of Shorea leprosula (Dipterocarpaceae) highlights the ecological relevance of drought in aseasonal tropical rainforests.</title>
        <authorList>
            <person name="Ng K.K.S."/>
            <person name="Kobayashi M.J."/>
            <person name="Fawcett J.A."/>
            <person name="Hatakeyama M."/>
            <person name="Paape T."/>
            <person name="Ng C.H."/>
            <person name="Ang C.C."/>
            <person name="Tnah L.H."/>
            <person name="Lee C.T."/>
            <person name="Nishiyama T."/>
            <person name="Sese J."/>
            <person name="O'Brien M.J."/>
            <person name="Copetti D."/>
            <person name="Mohd Noor M.I."/>
            <person name="Ong R.C."/>
            <person name="Putra M."/>
            <person name="Sireger I.Z."/>
            <person name="Indrioko S."/>
            <person name="Kosugi Y."/>
            <person name="Izuno A."/>
            <person name="Isagi Y."/>
            <person name="Lee S.L."/>
            <person name="Shimizu K.K."/>
        </authorList>
    </citation>
    <scope>NUCLEOTIDE SEQUENCE [LARGE SCALE GENOMIC DNA]</scope>
    <source>
        <strain evidence="2">214</strain>
    </source>
</reference>
<dbReference type="InterPro" id="IPR008507">
    <property type="entry name" value="DUF789"/>
</dbReference>
<comment type="caution">
    <text evidence="2">The sequence shown here is derived from an EMBL/GenBank/DDBJ whole genome shotgun (WGS) entry which is preliminary data.</text>
</comment>
<feature type="region of interest" description="Disordered" evidence="1">
    <location>
        <begin position="111"/>
        <end position="144"/>
    </location>
</feature>
<dbReference type="AlphaFoldDB" id="A0AAV5JN58"/>
<dbReference type="EMBL" id="BPVZ01000039">
    <property type="protein sequence ID" value="GKV13876.1"/>
    <property type="molecule type" value="Genomic_DNA"/>
</dbReference>
<organism evidence="2 3">
    <name type="scientific">Rubroshorea leprosula</name>
    <dbReference type="NCBI Taxonomy" id="152421"/>
    <lineage>
        <taxon>Eukaryota</taxon>
        <taxon>Viridiplantae</taxon>
        <taxon>Streptophyta</taxon>
        <taxon>Embryophyta</taxon>
        <taxon>Tracheophyta</taxon>
        <taxon>Spermatophyta</taxon>
        <taxon>Magnoliopsida</taxon>
        <taxon>eudicotyledons</taxon>
        <taxon>Gunneridae</taxon>
        <taxon>Pentapetalae</taxon>
        <taxon>rosids</taxon>
        <taxon>malvids</taxon>
        <taxon>Malvales</taxon>
        <taxon>Dipterocarpaceae</taxon>
        <taxon>Rubroshorea</taxon>
    </lineage>
</organism>
<accession>A0AAV5JN58</accession>
<evidence type="ECO:0000313" key="2">
    <source>
        <dbReference type="EMBL" id="GKV13876.1"/>
    </source>
</evidence>